<keyword evidence="2" id="KW-1185">Reference proteome</keyword>
<gene>
    <name evidence="1" type="ORF">CCGE525_12125</name>
</gene>
<name>A0A387FJD4_9HYPH</name>
<accession>A0A387FJD4</accession>
<dbReference type="KEGG" id="rjg:CCGE525_12125"/>
<dbReference type="OrthoDB" id="5450176at2"/>
<proteinExistence type="predicted"/>
<dbReference type="AlphaFoldDB" id="A0A387FJD4"/>
<evidence type="ECO:0000313" key="2">
    <source>
        <dbReference type="Proteomes" id="UP000282195"/>
    </source>
</evidence>
<dbReference type="InterPro" id="IPR010866">
    <property type="entry name" value="A-2_8-polyST"/>
</dbReference>
<evidence type="ECO:0000313" key="1">
    <source>
        <dbReference type="EMBL" id="AYG59460.1"/>
    </source>
</evidence>
<reference evidence="1 2" key="1">
    <citation type="submission" date="2018-10" db="EMBL/GenBank/DDBJ databases">
        <title>Rhizobium etli, R. leguminosarum and a new Rhizobium genospecies from Phaseolus dumosus.</title>
        <authorList>
            <person name="Ramirez-Puebla S.T."/>
            <person name="Rogel-Hernandez M.A."/>
            <person name="Guerrero G."/>
            <person name="Ormeno-Orrillo E."/>
            <person name="Martinez-Romero J.C."/>
            <person name="Negrete-Yankelevich S."/>
            <person name="Martinez-Romero E."/>
        </authorList>
    </citation>
    <scope>NUCLEOTIDE SEQUENCE [LARGE SCALE GENOMIC DNA]</scope>
    <source>
        <strain evidence="1 2">CCGE525</strain>
    </source>
</reference>
<protein>
    <submittedName>
        <fullName evidence="1">Uncharacterized protein</fullName>
    </submittedName>
</protein>
<sequence>MNSIVIARHNESLDWVVNIPADFEIYIYNKGELISDPRIIDRAQHIIDRPDVGRESETYIHHMLTTPRDDSSFTVFTRGDPFACSPDFLPLLQNWRQWDSLQPLSWQWNPDQNIPPAFLLAEYERRLGGRLRIRPERFSLSSWGPRDFVDEGAIATSRDYCAIYGNPPEGANVASDFLRKCGLDALADKAAAHSFGVFSYGAIFAVRNDLIAKWPRKSLEITYQATLGRAVYGYLLERLWLHIFGAEFDTPVALAVPPEQSSPDQAGLGLEHSEAAAPTDVEPDDDIVSAQVEELRNTAETLRLEVSQLREALKTQAALDQRAIHDVALAIKNIPGVVRPKRLFISTGYFATAVAATLASQQGSGTDDYLLITIDRQGAEGNTRWAYQMYDRWASVRTVGHDAYYENNAGFSNPFNCSFDEVYSSHFHMAGFVGQKFPASRYAFFEEGLTTYSQALSVRVQDNNTRFYALSPKLARDASIVSQPVDVKLLTQLLEKSINCYSIPIFENPHNIVMLAMGFPPHVPNSRSLSFEACEPAAKMLRAAGFDVWLKPHPRAPIDDLFGKSSLAAAGVRLLETDAPLIEPVILANRPTISAVVSVYSSFLVHSYPLFGIPAFTIRSPVIDRLQAAWKSLQDSSVPDVDMLLGATPDSIPSIARSFHNASVNHAGKLNRLG</sequence>
<dbReference type="EMBL" id="CP032694">
    <property type="protein sequence ID" value="AYG59460.1"/>
    <property type="molecule type" value="Genomic_DNA"/>
</dbReference>
<organism evidence="1 2">
    <name type="scientific">Rhizobium jaguaris</name>
    <dbReference type="NCBI Taxonomy" id="1312183"/>
    <lineage>
        <taxon>Bacteria</taxon>
        <taxon>Pseudomonadati</taxon>
        <taxon>Pseudomonadota</taxon>
        <taxon>Alphaproteobacteria</taxon>
        <taxon>Hyphomicrobiales</taxon>
        <taxon>Rhizobiaceae</taxon>
        <taxon>Rhizobium/Agrobacterium group</taxon>
        <taxon>Rhizobium</taxon>
    </lineage>
</organism>
<dbReference type="Proteomes" id="UP000282195">
    <property type="component" value="Chromosome"/>
</dbReference>
<dbReference type="Pfam" id="PF07388">
    <property type="entry name" value="A-2_8-polyST"/>
    <property type="match status" value="1"/>
</dbReference>